<name>A0A0G4GJT3_VITBC</name>
<feature type="region of interest" description="Disordered" evidence="2">
    <location>
        <begin position="468"/>
        <end position="505"/>
    </location>
</feature>
<feature type="coiled-coil region" evidence="1">
    <location>
        <begin position="890"/>
        <end position="957"/>
    </location>
</feature>
<dbReference type="EMBL" id="CDMY01000689">
    <property type="protein sequence ID" value="CEM30205.1"/>
    <property type="molecule type" value="Genomic_DNA"/>
</dbReference>
<feature type="compositionally biased region" description="Basic residues" evidence="2">
    <location>
        <begin position="1024"/>
        <end position="1040"/>
    </location>
</feature>
<keyword evidence="4" id="KW-1185">Reference proteome</keyword>
<evidence type="ECO:0000256" key="2">
    <source>
        <dbReference type="SAM" id="MobiDB-lite"/>
    </source>
</evidence>
<feature type="compositionally biased region" description="Low complexity" evidence="2">
    <location>
        <begin position="120"/>
        <end position="131"/>
    </location>
</feature>
<feature type="region of interest" description="Disordered" evidence="2">
    <location>
        <begin position="408"/>
        <end position="437"/>
    </location>
</feature>
<feature type="region of interest" description="Disordered" evidence="2">
    <location>
        <begin position="239"/>
        <end position="265"/>
    </location>
</feature>
<feature type="region of interest" description="Disordered" evidence="2">
    <location>
        <begin position="1017"/>
        <end position="1049"/>
    </location>
</feature>
<feature type="region of interest" description="Disordered" evidence="2">
    <location>
        <begin position="1110"/>
        <end position="1171"/>
    </location>
</feature>
<dbReference type="OMA" id="VTHANTH"/>
<gene>
    <name evidence="3" type="ORF">Vbra_22334</name>
</gene>
<feature type="compositionally biased region" description="Basic and acidic residues" evidence="2">
    <location>
        <begin position="140"/>
        <end position="151"/>
    </location>
</feature>
<feature type="region of interest" description="Disordered" evidence="2">
    <location>
        <begin position="35"/>
        <end position="175"/>
    </location>
</feature>
<dbReference type="AlphaFoldDB" id="A0A0G4GJT3"/>
<feature type="compositionally biased region" description="Basic and acidic residues" evidence="2">
    <location>
        <begin position="76"/>
        <end position="87"/>
    </location>
</feature>
<evidence type="ECO:0000256" key="1">
    <source>
        <dbReference type="SAM" id="Coils"/>
    </source>
</evidence>
<feature type="compositionally biased region" description="Acidic residues" evidence="2">
    <location>
        <begin position="1110"/>
        <end position="1120"/>
    </location>
</feature>
<feature type="compositionally biased region" description="Polar residues" evidence="2">
    <location>
        <begin position="297"/>
        <end position="345"/>
    </location>
</feature>
<sequence>MSFTPTSKQTALIPESAAPIGQVSAPASFAVSATFGLPGEGGVKHLGSVEGEKDFSKSSQGEVQLVTESDALLSHVRRDSRDRRKGPDSQGLLTKKPSTPDIEDAPPNILPEAPTVSGGPTAPTRPSTAPADGSAFPHQSEGERGEQETSRRWSAFGRGRSPKLSDDPEAHHSPKQQLLTEEAAYHPITTCPIVPAVGTMLAKQRSHSPHASSSMLGDIQIIRWGRQASHRTVAGYPRITFRRPSPDSSQRNLRGAASAVPGGLRTDFRQHHAKPKMTFRELESLFELAAAQGLQPAGNNEPENVSVHSHNTSFEDYNWSSPPHSHSGNTIKQQNSPPIATTNEHPPSPAKPTRGRELPPLMRHQRNSSISIASEAGRSPVRSVIAPEESAFTPHSPESPLQVAARLRTSHSSPSMIRLQQQSATVSDEGSSPPNSQYVRLSVALSPVGDEKQQAQLCLSVPLNALNSSRPSIDSSSKDRMELGAGDTPSIASSPVPSVSGAESDRLVRLREAAARLEEEGRPSATTSRSLCPSSVSSLDNAGALREAIAVQEALDGLTQAAAKTQRQAVSDYLAIAQSYEAAGTDAPAAHTFRNKAAAAQRKANAYDSGDVPEVALARAFQLARQADDMAAAGDLQAAIDEDLHAKYHLNHAALLYVKERSATDAAAVFKEASSLCDVLASRFAAVDDPDSAHTQTSDAATYSEMSARLLEAAPVLSSAAVGPTLALDAISLSIKATHASHLGDHVTAAAYHRQAASLVQSAVDSLVAQGKPRKAGEIQHEVARDLLRASSEMESAGLLASSRLLRSASISAHELGKAMESGELFGADEIREQQAALVSLVAKSVQVVADEKAMHDQLKQLQARVSGERVGVAADTDVIQQETAVNKQKELLNRELAAAEGTRESAKLEGQLKLRKEAVETEREVAAVRAELAEKRHQINKEMKQIAKEIDALNSAPARLSADHLVSRVGELRGRLRELDTRIGNVIAEEDLLVTHANTHPAAPQSAPTHRFTQLIPPEASRRPSKSARPHLSTRRSQRSRVTSTRWPAESTVSLAVSVASLESAAHDKRRATVERDIAHKKRLAKLAIKAERAAQEGGSLADELIAEEGSAEEAEEGELADKAAAHKQTTDLINEGKHAIRQQQGVAAEHSSESEALGKQAAMAAKVPC</sequence>
<evidence type="ECO:0000313" key="3">
    <source>
        <dbReference type="EMBL" id="CEM30205.1"/>
    </source>
</evidence>
<evidence type="ECO:0000313" key="4">
    <source>
        <dbReference type="Proteomes" id="UP000041254"/>
    </source>
</evidence>
<feature type="region of interest" description="Disordered" evidence="2">
    <location>
        <begin position="517"/>
        <end position="536"/>
    </location>
</feature>
<dbReference type="VEuPathDB" id="CryptoDB:Vbra_22334"/>
<dbReference type="Proteomes" id="UP000041254">
    <property type="component" value="Unassembled WGS sequence"/>
</dbReference>
<keyword evidence="1" id="KW-0175">Coiled coil</keyword>
<feature type="compositionally biased region" description="Basic and acidic residues" evidence="2">
    <location>
        <begin position="163"/>
        <end position="172"/>
    </location>
</feature>
<dbReference type="InParanoid" id="A0A0G4GJT3"/>
<accession>A0A0G4GJT3</accession>
<proteinExistence type="predicted"/>
<organism evidence="3 4">
    <name type="scientific">Vitrella brassicaformis (strain CCMP3155)</name>
    <dbReference type="NCBI Taxonomy" id="1169540"/>
    <lineage>
        <taxon>Eukaryota</taxon>
        <taxon>Sar</taxon>
        <taxon>Alveolata</taxon>
        <taxon>Colpodellida</taxon>
        <taxon>Vitrellaceae</taxon>
        <taxon>Vitrella</taxon>
    </lineage>
</organism>
<protein>
    <submittedName>
        <fullName evidence="3">Uncharacterized protein</fullName>
    </submittedName>
</protein>
<reference evidence="3 4" key="1">
    <citation type="submission" date="2014-11" db="EMBL/GenBank/DDBJ databases">
        <authorList>
            <person name="Zhu J."/>
            <person name="Qi W."/>
            <person name="Song R."/>
        </authorList>
    </citation>
    <scope>NUCLEOTIDE SEQUENCE [LARGE SCALE GENOMIC DNA]</scope>
</reference>
<feature type="region of interest" description="Disordered" evidence="2">
    <location>
        <begin position="295"/>
        <end position="360"/>
    </location>
</feature>
<feature type="compositionally biased region" description="Polar residues" evidence="2">
    <location>
        <begin position="410"/>
        <end position="437"/>
    </location>
</feature>